<proteinExistence type="predicted"/>
<gene>
    <name evidence="1" type="ORF">MRATA1EN22A_LOCUS24644</name>
</gene>
<dbReference type="Proteomes" id="UP001162501">
    <property type="component" value="Chromosome 5"/>
</dbReference>
<protein>
    <submittedName>
        <fullName evidence="1">Uncharacterized protein</fullName>
    </submittedName>
</protein>
<accession>A0AC59ZYE1</accession>
<reference evidence="1" key="1">
    <citation type="submission" date="2023-05" db="EMBL/GenBank/DDBJ databases">
        <authorList>
            <consortium name="ELIXIR-Norway"/>
        </authorList>
    </citation>
    <scope>NUCLEOTIDE SEQUENCE</scope>
</reference>
<name>A0AC59ZYE1_RANTA</name>
<reference evidence="1" key="2">
    <citation type="submission" date="2025-03" db="EMBL/GenBank/DDBJ databases">
        <authorList>
            <consortium name="ELIXIR-Norway"/>
            <consortium name="Elixir Norway"/>
        </authorList>
    </citation>
    <scope>NUCLEOTIDE SEQUENCE</scope>
</reference>
<evidence type="ECO:0000313" key="1">
    <source>
        <dbReference type="EMBL" id="CAN0531103.1"/>
    </source>
</evidence>
<dbReference type="EMBL" id="OX596089">
    <property type="protein sequence ID" value="CAN0531103.1"/>
    <property type="molecule type" value="Genomic_DNA"/>
</dbReference>
<organism evidence="1 2">
    <name type="scientific">Rangifer tarandus platyrhynchus</name>
    <name type="common">Svalbard reindeer</name>
    <dbReference type="NCBI Taxonomy" id="3082113"/>
    <lineage>
        <taxon>Eukaryota</taxon>
        <taxon>Metazoa</taxon>
        <taxon>Chordata</taxon>
        <taxon>Craniata</taxon>
        <taxon>Vertebrata</taxon>
        <taxon>Euteleostomi</taxon>
        <taxon>Mammalia</taxon>
        <taxon>Eutheria</taxon>
        <taxon>Laurasiatheria</taxon>
        <taxon>Artiodactyla</taxon>
        <taxon>Ruminantia</taxon>
        <taxon>Pecora</taxon>
        <taxon>Cervidae</taxon>
        <taxon>Odocoileinae</taxon>
        <taxon>Rangifer</taxon>
    </lineage>
</organism>
<evidence type="ECO:0000313" key="2">
    <source>
        <dbReference type="Proteomes" id="UP001162501"/>
    </source>
</evidence>
<sequence length="103" mass="11379">MMRPQFLKTVYFQLHNMKKGEEMCVCLLYMYISNVHTDVLIYTYVKYTYIYLCEGFPGGLVVKNLPANAGDTGLIPGSGRSPGEGNGNPLQCSCLGSPMDRGT</sequence>